<dbReference type="AlphaFoldDB" id="A0A8J8NGD7"/>
<organism evidence="1 2">
    <name type="scientific">Halteria grandinella</name>
    <dbReference type="NCBI Taxonomy" id="5974"/>
    <lineage>
        <taxon>Eukaryota</taxon>
        <taxon>Sar</taxon>
        <taxon>Alveolata</taxon>
        <taxon>Ciliophora</taxon>
        <taxon>Intramacronucleata</taxon>
        <taxon>Spirotrichea</taxon>
        <taxon>Stichotrichia</taxon>
        <taxon>Sporadotrichida</taxon>
        <taxon>Halteriidae</taxon>
        <taxon>Halteria</taxon>
    </lineage>
</organism>
<evidence type="ECO:0000313" key="2">
    <source>
        <dbReference type="Proteomes" id="UP000785679"/>
    </source>
</evidence>
<proteinExistence type="predicted"/>
<accession>A0A8J8NGD7</accession>
<keyword evidence="2" id="KW-1185">Reference proteome</keyword>
<sequence length="127" mass="14598">MSDPSKYLNKSVHVTCVDKREIYGVLSCVSSPFSIILQHSVATNPSPIELDIEFHYNPQFPAKYFTTDESIRDAYKNYQNAPEEQKAEFQSKVDQAKSFNDEFMKNKYYIGSVVIPGEHIEKVLLIQ</sequence>
<evidence type="ECO:0000313" key="1">
    <source>
        <dbReference type="EMBL" id="TNV74558.1"/>
    </source>
</evidence>
<dbReference type="Gene3D" id="2.30.30.100">
    <property type="match status" value="1"/>
</dbReference>
<dbReference type="EMBL" id="RRYP01016837">
    <property type="protein sequence ID" value="TNV74558.1"/>
    <property type="molecule type" value="Genomic_DNA"/>
</dbReference>
<dbReference type="InterPro" id="IPR010920">
    <property type="entry name" value="LSM_dom_sf"/>
</dbReference>
<comment type="caution">
    <text evidence="1">The sequence shown here is derived from an EMBL/GenBank/DDBJ whole genome shotgun (WGS) entry which is preliminary data.</text>
</comment>
<name>A0A8J8NGD7_HALGN</name>
<dbReference type="Proteomes" id="UP000785679">
    <property type="component" value="Unassembled WGS sequence"/>
</dbReference>
<gene>
    <name evidence="1" type="ORF">FGO68_gene8117</name>
</gene>
<reference evidence="1" key="1">
    <citation type="submission" date="2019-06" db="EMBL/GenBank/DDBJ databases">
        <authorList>
            <person name="Zheng W."/>
        </authorList>
    </citation>
    <scope>NUCLEOTIDE SEQUENCE</scope>
    <source>
        <strain evidence="1">QDHG01</strain>
    </source>
</reference>
<dbReference type="OrthoDB" id="284350at2759"/>
<dbReference type="SUPFAM" id="SSF50182">
    <property type="entry name" value="Sm-like ribonucleoproteins"/>
    <property type="match status" value="1"/>
</dbReference>
<protein>
    <submittedName>
        <fullName evidence="1">Uncharacterized protein</fullName>
    </submittedName>
</protein>